<dbReference type="Pfam" id="PF14522">
    <property type="entry name" value="Cytochrome_C7"/>
    <property type="match status" value="1"/>
</dbReference>
<dbReference type="Gene3D" id="3.90.10.10">
    <property type="entry name" value="Cytochrome C3"/>
    <property type="match status" value="1"/>
</dbReference>
<feature type="chain" id="PRO_5004162297" description="Cytochrome c7-like domain-containing protein" evidence="1">
    <location>
        <begin position="22"/>
        <end position="113"/>
    </location>
</feature>
<evidence type="ECO:0000259" key="2">
    <source>
        <dbReference type="Pfam" id="PF14522"/>
    </source>
</evidence>
<dbReference type="NCBIfam" id="TIGR04257">
    <property type="entry name" value="nanowire_3heme"/>
    <property type="match status" value="1"/>
</dbReference>
<keyword evidence="1" id="KW-0732">Signal</keyword>
<dbReference type="AlphaFoldDB" id="Q01NA3"/>
<dbReference type="InterPro" id="IPR029467">
    <property type="entry name" value="Cyt_c7-like"/>
</dbReference>
<dbReference type="SUPFAM" id="SSF48695">
    <property type="entry name" value="Multiheme cytochromes"/>
    <property type="match status" value="1"/>
</dbReference>
<evidence type="ECO:0000256" key="1">
    <source>
        <dbReference type="SAM" id="SignalP"/>
    </source>
</evidence>
<dbReference type="InterPro" id="IPR026352">
    <property type="entry name" value="Nanowire_3heme"/>
</dbReference>
<reference evidence="3" key="1">
    <citation type="submission" date="2006-10" db="EMBL/GenBank/DDBJ databases">
        <title>Complete sequence of Solibacter usitatus Ellin6076.</title>
        <authorList>
            <consortium name="US DOE Joint Genome Institute"/>
            <person name="Copeland A."/>
            <person name="Lucas S."/>
            <person name="Lapidus A."/>
            <person name="Barry K."/>
            <person name="Detter J.C."/>
            <person name="Glavina del Rio T."/>
            <person name="Hammon N."/>
            <person name="Israni S."/>
            <person name="Dalin E."/>
            <person name="Tice H."/>
            <person name="Pitluck S."/>
            <person name="Thompson L.S."/>
            <person name="Brettin T."/>
            <person name="Bruce D."/>
            <person name="Han C."/>
            <person name="Tapia R."/>
            <person name="Gilna P."/>
            <person name="Schmutz J."/>
            <person name="Larimer F."/>
            <person name="Land M."/>
            <person name="Hauser L."/>
            <person name="Kyrpides N."/>
            <person name="Mikhailova N."/>
            <person name="Janssen P.H."/>
            <person name="Kuske C.R."/>
            <person name="Richardson P."/>
        </authorList>
    </citation>
    <scope>NUCLEOTIDE SEQUENCE</scope>
    <source>
        <strain evidence="3">Ellin6076</strain>
    </source>
</reference>
<dbReference type="PANTHER" id="PTHR39425">
    <property type="entry name" value="LIPOPROTEIN CYTOCHROME C"/>
    <property type="match status" value="1"/>
</dbReference>
<dbReference type="InterPro" id="IPR036280">
    <property type="entry name" value="Multihaem_cyt_sf"/>
</dbReference>
<dbReference type="PANTHER" id="PTHR39425:SF1">
    <property type="entry name" value="CYTOCHROME C7-LIKE DOMAIN-CONTAINING PROTEIN"/>
    <property type="match status" value="1"/>
</dbReference>
<dbReference type="STRING" id="234267.Acid_2738"/>
<evidence type="ECO:0000313" key="3">
    <source>
        <dbReference type="EMBL" id="ABJ83726.1"/>
    </source>
</evidence>
<dbReference type="InParanoid" id="Q01NA3"/>
<feature type="signal peptide" evidence="1">
    <location>
        <begin position="1"/>
        <end position="21"/>
    </location>
</feature>
<gene>
    <name evidence="3" type="ordered locus">Acid_2738</name>
</gene>
<organism evidence="3">
    <name type="scientific">Solibacter usitatus (strain Ellin6076)</name>
    <dbReference type="NCBI Taxonomy" id="234267"/>
    <lineage>
        <taxon>Bacteria</taxon>
        <taxon>Pseudomonadati</taxon>
        <taxon>Acidobacteriota</taxon>
        <taxon>Terriglobia</taxon>
        <taxon>Bryobacterales</taxon>
        <taxon>Solibacteraceae</taxon>
        <taxon>Candidatus Solibacter</taxon>
    </lineage>
</organism>
<feature type="domain" description="Cytochrome c7-like" evidence="2">
    <location>
        <begin position="39"/>
        <end position="108"/>
    </location>
</feature>
<dbReference type="EMBL" id="CP000473">
    <property type="protein sequence ID" value="ABJ83726.1"/>
    <property type="molecule type" value="Genomic_DNA"/>
</dbReference>
<dbReference type="OrthoDB" id="5421852at2"/>
<protein>
    <recommendedName>
        <fullName evidence="2">Cytochrome c7-like domain-containing protein</fullName>
    </recommendedName>
</protein>
<accession>Q01NA3</accession>
<proteinExistence type="predicted"/>
<dbReference type="HOGENOM" id="CLU_2131897_0_0_0"/>
<dbReference type="KEGG" id="sus:Acid_2738"/>
<name>Q01NA3_SOLUE</name>
<sequence precursor="true">MRNLLAYLLLVSMVALTSLVAQDKKAPTKLVFTAKTGNVTYDHTAHAKREKNECKTCHPAVWPQDAKAPLNWKAGMHKPAETAKISCGKCHTPGGAAFETKGNCAKCHVKKTP</sequence>